<dbReference type="Gene3D" id="3.50.50.60">
    <property type="entry name" value="FAD/NAD(P)-binding domain"/>
    <property type="match status" value="1"/>
</dbReference>
<dbReference type="GO" id="GO:0050660">
    <property type="term" value="F:flavin adenine dinucleotide binding"/>
    <property type="evidence" value="ECO:0007669"/>
    <property type="project" value="TreeGrafter"/>
</dbReference>
<keyword evidence="3" id="KW-0285">Flavoprotein</keyword>
<evidence type="ECO:0000313" key="11">
    <source>
        <dbReference type="EMBL" id="QDZ14181.1"/>
    </source>
</evidence>
<dbReference type="SUPFAM" id="SSF51905">
    <property type="entry name" value="FAD/NAD(P)-binding domain"/>
    <property type="match status" value="1"/>
</dbReference>
<evidence type="ECO:0000313" key="12">
    <source>
        <dbReference type="Proteomes" id="UP000320216"/>
    </source>
</evidence>
<dbReference type="EMBL" id="CP042305">
    <property type="protein sequence ID" value="QDZ14181.1"/>
    <property type="molecule type" value="Genomic_DNA"/>
</dbReference>
<evidence type="ECO:0000256" key="1">
    <source>
        <dbReference type="ARBA" id="ARBA00001974"/>
    </source>
</evidence>
<dbReference type="InterPro" id="IPR036188">
    <property type="entry name" value="FAD/NAD-bd_sf"/>
</dbReference>
<dbReference type="PRINTS" id="PR00411">
    <property type="entry name" value="PNDRDTASEI"/>
</dbReference>
<accession>A0A5B8M279</accession>
<dbReference type="KEGG" id="huw:FPZ11_04785"/>
<feature type="compositionally biased region" description="Basic residues" evidence="9">
    <location>
        <begin position="116"/>
        <end position="132"/>
    </location>
</feature>
<evidence type="ECO:0000256" key="7">
    <source>
        <dbReference type="ARBA" id="ARBA00023157"/>
    </source>
</evidence>
<keyword evidence="7" id="KW-1015">Disulfide bond</keyword>
<comment type="cofactor">
    <cofactor evidence="1">
        <name>FAD</name>
        <dbReference type="ChEBI" id="CHEBI:57692"/>
    </cofactor>
</comment>
<feature type="region of interest" description="Disordered" evidence="9">
    <location>
        <begin position="99"/>
        <end position="208"/>
    </location>
</feature>
<dbReference type="InterPro" id="IPR012999">
    <property type="entry name" value="Pyr_OxRdtase_I_AS"/>
</dbReference>
<dbReference type="Proteomes" id="UP000320216">
    <property type="component" value="Chromosome"/>
</dbReference>
<name>A0A5B8M279_9MICO</name>
<sequence length="208" mass="22847">MVERIDVAVIGTGGAGYPGAFLLGRAGRRVLMVDPIGNIGGDCLAEGCVPSKTVREFAQAFQRARRDPLARLIGVCDPDEDADDSVRWSEVLAHKDAVQQSRYAQHAGEIPQAGLRRPHRPAARRAARRPRRRTADSSARPRNARRSRRQTADRVRVPPPDGLRGHQQGRPLRPVVSRDLHTAAYPSRRLVAGTCSPSNGAHQRRETP</sequence>
<feature type="domain" description="FAD/NAD(P)-binding" evidence="10">
    <location>
        <begin position="6"/>
        <end position="74"/>
    </location>
</feature>
<evidence type="ECO:0000256" key="6">
    <source>
        <dbReference type="ARBA" id="ARBA00023002"/>
    </source>
</evidence>
<organism evidence="11 12">
    <name type="scientific">Humibacter ginsenosidimutans</name>
    <dbReference type="NCBI Taxonomy" id="2599293"/>
    <lineage>
        <taxon>Bacteria</taxon>
        <taxon>Bacillati</taxon>
        <taxon>Actinomycetota</taxon>
        <taxon>Actinomycetes</taxon>
        <taxon>Micrococcales</taxon>
        <taxon>Microbacteriaceae</taxon>
        <taxon>Humibacter</taxon>
    </lineage>
</organism>
<dbReference type="Pfam" id="PF07992">
    <property type="entry name" value="Pyr_redox_2"/>
    <property type="match status" value="1"/>
</dbReference>
<dbReference type="PROSITE" id="PS00076">
    <property type="entry name" value="PYRIDINE_REDOX_1"/>
    <property type="match status" value="1"/>
</dbReference>
<evidence type="ECO:0000256" key="9">
    <source>
        <dbReference type="SAM" id="MobiDB-lite"/>
    </source>
</evidence>
<reference evidence="11 12" key="1">
    <citation type="submission" date="2019-07" db="EMBL/GenBank/DDBJ databases">
        <title>Full genome sequence of Humibacter sp. WJ7-1.</title>
        <authorList>
            <person name="Im W.-T."/>
        </authorList>
    </citation>
    <scope>NUCLEOTIDE SEQUENCE [LARGE SCALE GENOMIC DNA]</scope>
    <source>
        <strain evidence="11 12">WJ7-1</strain>
    </source>
</reference>
<dbReference type="PANTHER" id="PTHR43014:SF2">
    <property type="entry name" value="MERCURIC REDUCTASE"/>
    <property type="match status" value="1"/>
</dbReference>
<dbReference type="GO" id="GO:0016668">
    <property type="term" value="F:oxidoreductase activity, acting on a sulfur group of donors, NAD(P) as acceptor"/>
    <property type="evidence" value="ECO:0007669"/>
    <property type="project" value="InterPro"/>
</dbReference>
<evidence type="ECO:0000256" key="4">
    <source>
        <dbReference type="ARBA" id="ARBA00022827"/>
    </source>
</evidence>
<keyword evidence="5" id="KW-0521">NADP</keyword>
<dbReference type="PANTHER" id="PTHR43014">
    <property type="entry name" value="MERCURIC REDUCTASE"/>
    <property type="match status" value="1"/>
</dbReference>
<dbReference type="OrthoDB" id="9798201at2"/>
<evidence type="ECO:0000256" key="2">
    <source>
        <dbReference type="ARBA" id="ARBA00007532"/>
    </source>
</evidence>
<evidence type="ECO:0000256" key="8">
    <source>
        <dbReference type="ARBA" id="ARBA00023284"/>
    </source>
</evidence>
<keyword evidence="6" id="KW-0560">Oxidoreductase</keyword>
<dbReference type="AlphaFoldDB" id="A0A5B8M279"/>
<protein>
    <recommendedName>
        <fullName evidence="10">FAD/NAD(P)-binding domain-containing protein</fullName>
    </recommendedName>
</protein>
<keyword evidence="4" id="KW-0274">FAD</keyword>
<evidence type="ECO:0000256" key="3">
    <source>
        <dbReference type="ARBA" id="ARBA00022630"/>
    </source>
</evidence>
<dbReference type="GO" id="GO:0003955">
    <property type="term" value="F:NAD(P)H dehydrogenase (quinone) activity"/>
    <property type="evidence" value="ECO:0007669"/>
    <property type="project" value="TreeGrafter"/>
</dbReference>
<comment type="similarity">
    <text evidence="2">Belongs to the class-I pyridine nucleotide-disulfide oxidoreductase family.</text>
</comment>
<dbReference type="InterPro" id="IPR023753">
    <property type="entry name" value="FAD/NAD-binding_dom"/>
</dbReference>
<gene>
    <name evidence="11" type="ORF">FPZ11_04785</name>
</gene>
<evidence type="ECO:0000256" key="5">
    <source>
        <dbReference type="ARBA" id="ARBA00022857"/>
    </source>
</evidence>
<keyword evidence="8" id="KW-0676">Redox-active center</keyword>
<proteinExistence type="inferred from homology"/>
<evidence type="ECO:0000259" key="10">
    <source>
        <dbReference type="Pfam" id="PF07992"/>
    </source>
</evidence>
<keyword evidence="12" id="KW-1185">Reference proteome</keyword>